<organism evidence="2 3">
    <name type="scientific">Sphingomonas panacis</name>
    <dbReference type="NCBI Taxonomy" id="1560345"/>
    <lineage>
        <taxon>Bacteria</taxon>
        <taxon>Pseudomonadati</taxon>
        <taxon>Pseudomonadota</taxon>
        <taxon>Alphaproteobacteria</taxon>
        <taxon>Sphingomonadales</taxon>
        <taxon>Sphingomonadaceae</taxon>
        <taxon>Sphingomonas</taxon>
    </lineage>
</organism>
<dbReference type="Pfam" id="PF13668">
    <property type="entry name" value="Ferritin_2"/>
    <property type="match status" value="1"/>
</dbReference>
<evidence type="ECO:0008006" key="4">
    <source>
        <dbReference type="Google" id="ProtNLM"/>
    </source>
</evidence>
<feature type="compositionally biased region" description="Low complexity" evidence="1">
    <location>
        <begin position="54"/>
        <end position="68"/>
    </location>
</feature>
<keyword evidence="3" id="KW-1185">Reference proteome</keyword>
<feature type="region of interest" description="Disordered" evidence="1">
    <location>
        <begin position="1"/>
        <end position="20"/>
    </location>
</feature>
<dbReference type="InterPro" id="IPR052965">
    <property type="entry name" value="Pigment-catalase-like"/>
</dbReference>
<dbReference type="PANTHER" id="PTHR31694">
    <property type="entry name" value="DESICCATION-LIKE PROTEIN"/>
    <property type="match status" value="1"/>
</dbReference>
<evidence type="ECO:0000313" key="2">
    <source>
        <dbReference type="EMBL" id="AOH82789.1"/>
    </source>
</evidence>
<evidence type="ECO:0000256" key="1">
    <source>
        <dbReference type="SAM" id="MobiDB-lite"/>
    </source>
</evidence>
<dbReference type="STRING" id="1560345.AWL63_01125"/>
<name>A0A1B3Z5U5_9SPHN</name>
<dbReference type="AlphaFoldDB" id="A0A1B3Z5U5"/>
<protein>
    <recommendedName>
        <fullName evidence="4">Ferritin-like domain-containing protein</fullName>
    </recommendedName>
</protein>
<feature type="compositionally biased region" description="Polar residues" evidence="1">
    <location>
        <begin position="1"/>
        <end position="15"/>
    </location>
</feature>
<accession>A0A1B3Z5U5</accession>
<proteinExistence type="predicted"/>
<dbReference type="EMBL" id="CP014168">
    <property type="protein sequence ID" value="AOH82789.1"/>
    <property type="molecule type" value="Genomic_DNA"/>
</dbReference>
<dbReference type="Proteomes" id="UP000094256">
    <property type="component" value="Chromosome"/>
</dbReference>
<dbReference type="RefSeq" id="WP_069203373.1">
    <property type="nucleotide sequence ID" value="NZ_CP014168.1"/>
</dbReference>
<dbReference type="PANTHER" id="PTHR31694:SF26">
    <property type="entry name" value="OS05G0151100 PROTEIN"/>
    <property type="match status" value="1"/>
</dbReference>
<evidence type="ECO:0000313" key="3">
    <source>
        <dbReference type="Proteomes" id="UP000094256"/>
    </source>
</evidence>
<dbReference type="KEGG" id="span:AWL63_01125"/>
<gene>
    <name evidence="2" type="ORF">AWL63_01125</name>
</gene>
<reference evidence="2 3" key="1">
    <citation type="submission" date="2016-01" db="EMBL/GenBank/DDBJ databases">
        <title>Complete genome and mega plasmid sequence of Sphingomonas panacis DCY99 elicits systemic resistance in rice to Xanthomonas oryzae.</title>
        <authorList>
            <person name="Kim Y.J."/>
            <person name="Yang D.C."/>
            <person name="Sing P."/>
        </authorList>
    </citation>
    <scope>NUCLEOTIDE SEQUENCE [LARGE SCALE GENOMIC DNA]</scope>
    <source>
        <strain evidence="2 3">DCY99</strain>
    </source>
</reference>
<sequence length="344" mass="34538">MTDTATDLLSPSPSTAEDPRRLARRNFLRTTGQMTVAASGLALLSACGGGSDNSGGTPTPTPTPTSTDTSAIINADALNLALNFAYLQAQFFAFATTGANISAIADTPAHPGGGAALLTGTGQQGTVTGGRAVSFANPIIAQYAREIAADDLAHLAFLRSALGGSAVAMPSLNIDGGASGAFSTFARAAGYVASGATFDPYASDLNFLLAAFIFKDVAVTAYKGVATLLSSTLTLDAVAGLLTTQAYHAALIRTTLYTMGQGTAVGQFSNARDVFDGSVDIDQGITGTGTTANIVPADAQGRVYTRTAGQVLNVAYQNSAAVTSGGFLPNGANGNIKTSAASNA</sequence>
<feature type="region of interest" description="Disordered" evidence="1">
    <location>
        <begin position="49"/>
        <end position="68"/>
    </location>
</feature>